<evidence type="ECO:0000313" key="3">
    <source>
        <dbReference type="EMBL" id="TCK98475.1"/>
    </source>
</evidence>
<dbReference type="PROSITE" id="PS51257">
    <property type="entry name" value="PROKAR_LIPOPROTEIN"/>
    <property type="match status" value="1"/>
</dbReference>
<evidence type="ECO:0000313" key="4">
    <source>
        <dbReference type="Proteomes" id="UP000294545"/>
    </source>
</evidence>
<dbReference type="EMBL" id="SMGQ01000011">
    <property type="protein sequence ID" value="TCK98475.1"/>
    <property type="molecule type" value="Genomic_DNA"/>
</dbReference>
<evidence type="ECO:0008006" key="5">
    <source>
        <dbReference type="Google" id="ProtNLM"/>
    </source>
</evidence>
<comment type="caution">
    <text evidence="3">The sequence shown here is derived from an EMBL/GenBank/DDBJ whole genome shotgun (WGS) entry which is preliminary data.</text>
</comment>
<dbReference type="OrthoDB" id="9812239at2"/>
<dbReference type="Gene3D" id="2.60.40.1240">
    <property type="match status" value="1"/>
</dbReference>
<gene>
    <name evidence="3" type="ORF">EDC19_0897</name>
</gene>
<reference evidence="3 4" key="1">
    <citation type="submission" date="2019-03" db="EMBL/GenBank/DDBJ databases">
        <title>Genomic Encyclopedia of Type Strains, Phase IV (KMG-IV): sequencing the most valuable type-strain genomes for metagenomic binning, comparative biology and taxonomic classification.</title>
        <authorList>
            <person name="Goeker M."/>
        </authorList>
    </citation>
    <scope>NUCLEOTIDE SEQUENCE [LARGE SCALE GENOMIC DNA]</scope>
    <source>
        <strain evidence="3 4">DSM 24176</strain>
    </source>
</reference>
<dbReference type="InterPro" id="IPR029050">
    <property type="entry name" value="Immunoprotect_excell_Ig-like"/>
</dbReference>
<sequence length="209" mass="23874">MKKALLLVMILLLTGCSNELDSSYEIMGETLSELILKHYNNELYEEVPEVPGEIGVEGNYNELLIEESVETSTIQKIKGMTFTYKSMDKAQRFKDYYVDEIGVYIDSLDGMQFLAINLEVENTSGDVISAEHFINNLSVKLIVDNEYLYSPLKSLLEKDLTSIKKDIEDGEAIEGFFLFHLHDSIVIDEINEMNLILSRDNNSEIIRIQ</sequence>
<keyword evidence="1 2" id="KW-0732">Signal</keyword>
<proteinExistence type="predicted"/>
<dbReference type="Proteomes" id="UP000294545">
    <property type="component" value="Unassembled WGS sequence"/>
</dbReference>
<dbReference type="AlphaFoldDB" id="A0A4R1MZ79"/>
<organism evidence="3 4">
    <name type="scientific">Natranaerovirga hydrolytica</name>
    <dbReference type="NCBI Taxonomy" id="680378"/>
    <lineage>
        <taxon>Bacteria</taxon>
        <taxon>Bacillati</taxon>
        <taxon>Bacillota</taxon>
        <taxon>Clostridia</taxon>
        <taxon>Lachnospirales</taxon>
        <taxon>Natranaerovirgaceae</taxon>
        <taxon>Natranaerovirga</taxon>
    </lineage>
</organism>
<feature type="signal peptide" evidence="2">
    <location>
        <begin position="1"/>
        <end position="19"/>
    </location>
</feature>
<evidence type="ECO:0000256" key="2">
    <source>
        <dbReference type="SAM" id="SignalP"/>
    </source>
</evidence>
<protein>
    <recommendedName>
        <fullName evidence="5">DUF4352 domain-containing protein</fullName>
    </recommendedName>
</protein>
<feature type="chain" id="PRO_5039577358" description="DUF4352 domain-containing protein" evidence="2">
    <location>
        <begin position="20"/>
        <end position="209"/>
    </location>
</feature>
<evidence type="ECO:0000256" key="1">
    <source>
        <dbReference type="ARBA" id="ARBA00022729"/>
    </source>
</evidence>
<name>A0A4R1MZ79_9FIRM</name>
<keyword evidence="4" id="KW-1185">Reference proteome</keyword>
<accession>A0A4R1MZ79</accession>
<dbReference type="RefSeq" id="WP_132281112.1">
    <property type="nucleotide sequence ID" value="NZ_SMGQ01000011.1"/>
</dbReference>